<dbReference type="RefSeq" id="WP_016483336.1">
    <property type="nucleotide sequence ID" value="NC_021487.1"/>
</dbReference>
<dbReference type="EMBL" id="HF951689">
    <property type="protein sequence ID" value="CCW35812.1"/>
    <property type="molecule type" value="Genomic_DNA"/>
</dbReference>
<organism evidence="1 2">
    <name type="scientific">Chthonomonas calidirosea (strain DSM 23976 / ICMP 18418 / T49)</name>
    <dbReference type="NCBI Taxonomy" id="1303518"/>
    <lineage>
        <taxon>Bacteria</taxon>
        <taxon>Bacillati</taxon>
        <taxon>Armatimonadota</taxon>
        <taxon>Chthonomonadia</taxon>
        <taxon>Chthonomonadales</taxon>
        <taxon>Chthonomonadaceae</taxon>
        <taxon>Chthonomonas</taxon>
    </lineage>
</organism>
<evidence type="ECO:0000313" key="1">
    <source>
        <dbReference type="EMBL" id="CCW35812.1"/>
    </source>
</evidence>
<gene>
    <name evidence="1" type="ORF">CCALI_02005</name>
</gene>
<dbReference type="InParanoid" id="S0EYY5"/>
<keyword evidence="2" id="KW-1185">Reference proteome</keyword>
<dbReference type="Proteomes" id="UP000014227">
    <property type="component" value="Chromosome I"/>
</dbReference>
<dbReference type="PATRIC" id="fig|1303518.3.peg.2067"/>
<dbReference type="HOGENOM" id="CLU_2804666_0_0_0"/>
<reference evidence="2" key="1">
    <citation type="submission" date="2013-03" db="EMBL/GenBank/DDBJ databases">
        <title>Genome sequence of Chthonomonas calidirosea, the first sequenced genome from the Armatimonadetes phylum (formally candidate division OP10).</title>
        <authorList>
            <person name="Lee K.C.Y."/>
            <person name="Morgan X.C."/>
            <person name="Dunfield P.F."/>
            <person name="Tamas I."/>
            <person name="Houghton K.M."/>
            <person name="Vyssotski M."/>
            <person name="Ryan J.L.J."/>
            <person name="Lagutin K."/>
            <person name="McDonald I.R."/>
            <person name="Stott M.B."/>
        </authorList>
    </citation>
    <scope>NUCLEOTIDE SEQUENCE [LARGE SCALE GENOMIC DNA]</scope>
    <source>
        <strain evidence="2">DSM 23976 / ICMP 18418 / T49</strain>
    </source>
</reference>
<dbReference type="STRING" id="454171.CP488_02084"/>
<proteinExistence type="predicted"/>
<dbReference type="AlphaFoldDB" id="S0EYY5"/>
<protein>
    <submittedName>
        <fullName evidence="1">Uncharacterized protein</fullName>
    </submittedName>
</protein>
<name>S0EYY5_CHTCT</name>
<evidence type="ECO:0000313" key="2">
    <source>
        <dbReference type="Proteomes" id="UP000014227"/>
    </source>
</evidence>
<sequence length="67" mass="7805">MPQFEQLKKGMTRVRVPAKDSLRAYLLLMQRTGGRMQVLPNDVYVLDESQIQILKENQIPYEVIADK</sequence>
<dbReference type="KEGG" id="ccz:CCALI_02005"/>
<accession>S0EYY5</accession>